<proteinExistence type="predicted"/>
<name>A0A5J5G286_9GAMM</name>
<dbReference type="AlphaFoldDB" id="A0A5J5G286"/>
<dbReference type="EMBL" id="VYKJ01000004">
    <property type="protein sequence ID" value="KAA9000689.1"/>
    <property type="molecule type" value="Genomic_DNA"/>
</dbReference>
<keyword evidence="1" id="KW-0812">Transmembrane</keyword>
<protein>
    <submittedName>
        <fullName evidence="2">Uncharacterized protein</fullName>
    </submittedName>
</protein>
<keyword evidence="3" id="KW-1185">Reference proteome</keyword>
<organism evidence="2 3">
    <name type="scientific">Affinibrenneria salicis</name>
    <dbReference type="NCBI Taxonomy" id="2590031"/>
    <lineage>
        <taxon>Bacteria</taxon>
        <taxon>Pseudomonadati</taxon>
        <taxon>Pseudomonadota</taxon>
        <taxon>Gammaproteobacteria</taxon>
        <taxon>Enterobacterales</taxon>
        <taxon>Pectobacteriaceae</taxon>
        <taxon>Affinibrenneria</taxon>
    </lineage>
</organism>
<dbReference type="RefSeq" id="WP_150434956.1">
    <property type="nucleotide sequence ID" value="NZ_VYKJ01000004.1"/>
</dbReference>
<comment type="caution">
    <text evidence="2">The sequence shown here is derived from an EMBL/GenBank/DDBJ whole genome shotgun (WGS) entry which is preliminary data.</text>
</comment>
<feature type="transmembrane region" description="Helical" evidence="1">
    <location>
        <begin position="35"/>
        <end position="52"/>
    </location>
</feature>
<evidence type="ECO:0000313" key="2">
    <source>
        <dbReference type="EMBL" id="KAA9000689.1"/>
    </source>
</evidence>
<dbReference type="Proteomes" id="UP000335415">
    <property type="component" value="Unassembled WGS sequence"/>
</dbReference>
<accession>A0A5J5G286</accession>
<reference evidence="2 3" key="1">
    <citation type="submission" date="2019-09" db="EMBL/GenBank/DDBJ databases">
        <authorList>
            <person name="Li Y."/>
        </authorList>
    </citation>
    <scope>NUCLEOTIDE SEQUENCE [LARGE SCALE GENOMIC DNA]</scope>
    <source>
        <strain evidence="2 3">L3-3HA</strain>
    </source>
</reference>
<keyword evidence="1" id="KW-1133">Transmembrane helix</keyword>
<keyword evidence="1" id="KW-0472">Membrane</keyword>
<sequence length="75" mass="8524">MKKKIRRLLVGVVLSVLLALLAIYTDFYFSHKNVSIAVIVIGSMCLVDALFWRRGSGWKKSRSFWRAISPAGLIR</sequence>
<evidence type="ECO:0000256" key="1">
    <source>
        <dbReference type="SAM" id="Phobius"/>
    </source>
</evidence>
<evidence type="ECO:0000313" key="3">
    <source>
        <dbReference type="Proteomes" id="UP000335415"/>
    </source>
</evidence>
<gene>
    <name evidence="2" type="ORF">FJU30_10770</name>
</gene>